<reference evidence="2 3" key="1">
    <citation type="journal article" date="2010" name="J. Bacteriol.">
        <title>Genome sequence of Lentisphaera araneosa HTCC2155T, the type species of the order Lentisphaerales in the phylum Lentisphaerae.</title>
        <authorList>
            <person name="Thrash J.C."/>
            <person name="Cho J.C."/>
            <person name="Vergin K.L."/>
            <person name="Morris R.M."/>
            <person name="Giovannoni S.J."/>
        </authorList>
    </citation>
    <scope>NUCLEOTIDE SEQUENCE [LARGE SCALE GENOMIC DNA]</scope>
    <source>
        <strain evidence="2 3">HTCC2155</strain>
    </source>
</reference>
<gene>
    <name evidence="2" type="ORF">LNTAR_23594</name>
</gene>
<dbReference type="Pfam" id="PF14316">
    <property type="entry name" value="DUF4381"/>
    <property type="match status" value="1"/>
</dbReference>
<dbReference type="RefSeq" id="WP_007280662.1">
    <property type="nucleotide sequence ID" value="NZ_ABCK01000028.1"/>
</dbReference>
<protein>
    <recommendedName>
        <fullName evidence="4">DUF4381 domain-containing protein</fullName>
    </recommendedName>
</protein>
<proteinExistence type="predicted"/>
<dbReference type="Proteomes" id="UP000004947">
    <property type="component" value="Unassembled WGS sequence"/>
</dbReference>
<dbReference type="EMBL" id="ABCK01000028">
    <property type="protein sequence ID" value="EDM25506.1"/>
    <property type="molecule type" value="Genomic_DNA"/>
</dbReference>
<evidence type="ECO:0000313" key="3">
    <source>
        <dbReference type="Proteomes" id="UP000004947"/>
    </source>
</evidence>
<dbReference type="InterPro" id="IPR025489">
    <property type="entry name" value="DUF4381"/>
</dbReference>
<evidence type="ECO:0008006" key="4">
    <source>
        <dbReference type="Google" id="ProtNLM"/>
    </source>
</evidence>
<sequence length="163" mass="18989">MKKSTSLNDLKENIIPPLENELAPGWPILFTLIIILLCYLALFIYTRHRKNLYRRKGLIELRKIENLWVTKKDKAPLKEIPLILKKVAYQFAPQSSSLSGEAWQQFLHQTQAEIKLTAFQILASLSYEKDEVIHSIPEQDLQSLIEDAKLWVRTHRVLEGELL</sequence>
<name>A6DS46_9BACT</name>
<feature type="transmembrane region" description="Helical" evidence="1">
    <location>
        <begin position="26"/>
        <end position="46"/>
    </location>
</feature>
<keyword evidence="1" id="KW-0812">Transmembrane</keyword>
<keyword evidence="1" id="KW-0472">Membrane</keyword>
<dbReference type="AlphaFoldDB" id="A6DS46"/>
<organism evidence="2 3">
    <name type="scientific">Lentisphaera araneosa HTCC2155</name>
    <dbReference type="NCBI Taxonomy" id="313628"/>
    <lineage>
        <taxon>Bacteria</taxon>
        <taxon>Pseudomonadati</taxon>
        <taxon>Lentisphaerota</taxon>
        <taxon>Lentisphaeria</taxon>
        <taxon>Lentisphaerales</taxon>
        <taxon>Lentisphaeraceae</taxon>
        <taxon>Lentisphaera</taxon>
    </lineage>
</organism>
<dbReference type="OrthoDB" id="283083at2"/>
<evidence type="ECO:0000313" key="2">
    <source>
        <dbReference type="EMBL" id="EDM25506.1"/>
    </source>
</evidence>
<keyword evidence="3" id="KW-1185">Reference proteome</keyword>
<dbReference type="STRING" id="313628.LNTAR_23594"/>
<evidence type="ECO:0000256" key="1">
    <source>
        <dbReference type="SAM" id="Phobius"/>
    </source>
</evidence>
<accession>A6DS46</accession>
<keyword evidence="1" id="KW-1133">Transmembrane helix</keyword>
<comment type="caution">
    <text evidence="2">The sequence shown here is derived from an EMBL/GenBank/DDBJ whole genome shotgun (WGS) entry which is preliminary data.</text>
</comment>